<evidence type="ECO:0000256" key="1">
    <source>
        <dbReference type="ARBA" id="ARBA00004123"/>
    </source>
</evidence>
<dbReference type="InterPro" id="IPR001650">
    <property type="entry name" value="Helicase_C-like"/>
</dbReference>
<reference evidence="16" key="1">
    <citation type="submission" date="2023-03" db="EMBL/GenBank/DDBJ databases">
        <authorList>
            <person name="Steffen K."/>
            <person name="Cardenas P."/>
        </authorList>
    </citation>
    <scope>NUCLEOTIDE SEQUENCE</scope>
</reference>
<feature type="compositionally biased region" description="Polar residues" evidence="13">
    <location>
        <begin position="1112"/>
        <end position="1129"/>
    </location>
</feature>
<evidence type="ECO:0000256" key="4">
    <source>
        <dbReference type="ARBA" id="ARBA00022741"/>
    </source>
</evidence>
<dbReference type="GO" id="GO:0000812">
    <property type="term" value="C:Swr1 complex"/>
    <property type="evidence" value="ECO:0007669"/>
    <property type="project" value="TreeGrafter"/>
</dbReference>
<name>A0AA35S7A8_GEOBA</name>
<evidence type="ECO:0000259" key="15">
    <source>
        <dbReference type="PROSITE" id="PS51194"/>
    </source>
</evidence>
<keyword evidence="5" id="KW-0378">Hydrolase</keyword>
<dbReference type="FunFam" id="3.40.50.300:FF:000529">
    <property type="entry name" value="helicase SRCAP isoform X1"/>
    <property type="match status" value="1"/>
</dbReference>
<evidence type="ECO:0000256" key="6">
    <source>
        <dbReference type="ARBA" id="ARBA00022806"/>
    </source>
</evidence>
<sequence>MDERRLNGILADEMGLGKTIQTIAMLAHLACERGNWGPHLIIVPTSVMLNWELELKKWCPAFKILTYFGSFKERKQKRVGWSKYNAFHVCITSYNIAVQDHRAFKQKRWKYLVLDEAQNIKNFKSQRWQTLLNFNSQRRLLLTGTPLQNNLMELWSLMHFLMPTVFSSHTDFKEWFSNPLTGMVEGSQEYNESIVTRLHQVLRPFLLRRLKMEVERQMPKKYEHILSCRLSKRQRFLYEDYMSRTKTRETLAAGNYLSVINILMQLRKVCNHPDLFEPRPTLSPFRMTAIRYYSASLVLHAMQYDPFKHVCLDHLNLRLADTEFKVGAFAAFRCSQLQAPRAFLLDPLSAHPNEVDLTGERGGLLAGGDEGELGDLVLPVLTSAQEEWGMGRHRHMHDINSLRCQRQPMYGRDLVHTILSLCRQPDRRPSQPSSSSPATTNEGVWLWTGSLACERVMTGVRPEDGGSGSLALSKALLSYHTRAHMMGDTIRRFTIAVPPTTAPQISLHCHHPPPSHALREMELADAISRHLSPASSLLHTAATAASLQFPETRLIQYDCGKLQMLDSLLQQLKMGAHRVLIFTQMARMLDVLEIFLNYHGHTYLRLDGSTPPLKRQFLMDRFNRDKKIFCFILSTRSGGLGVNLTGADTVVFYDSDWNPTMDAQAQDRCHRIGQTRDVHIYRLVSERTVEENILKKANQKKLLGDIAIEGGAFTTDFFRKASLRELFKVQREEGRGGRVAMETPTQEESVQLSQKQIEEMLADVEDDTDVQAARMARAEETAEMAEFDETFSSQSTTTAGAAPSKEGKTASTAGVESQVQSEFDRLQEELSGVEQYAVRYLESERAHITSQELRLAEENIKLAKKDWELTHLQSLRAEEERLAEEEAEDVLLTYDRPETANKVILRRRPSTGTWEILSRPPELDLAPGDPEERGRHKVKRAGIRGSRRSSRRTEAVSGSASSSCIGSVAAASSSSLDIGAVYLADQLDNGTVNEQESPLPLVNHHDRGGSHERSISSHDQVVDREIESHDQLHNQQLKSRDLGIESHDRPDGSDVGSHDQSLTPKSNGLRETESLTPPRLSSEEKQLNFPAPLLLGTPLKSEPPSPLLATPPRSSRNPSEVDTDSISSRTRQRQPSLSLSDLNLPSSSSSSSSSPSHKYPTRHRLQHTVSLN</sequence>
<keyword evidence="4" id="KW-0547">Nucleotide-binding</keyword>
<dbReference type="SMART" id="SM00487">
    <property type="entry name" value="DEXDc"/>
    <property type="match status" value="1"/>
</dbReference>
<dbReference type="InterPro" id="IPR000330">
    <property type="entry name" value="SNF2_N"/>
</dbReference>
<evidence type="ECO:0000259" key="14">
    <source>
        <dbReference type="PROSITE" id="PS51192"/>
    </source>
</evidence>
<feature type="compositionally biased region" description="Basic residues" evidence="13">
    <location>
        <begin position="935"/>
        <end position="950"/>
    </location>
</feature>
<evidence type="ECO:0000256" key="3">
    <source>
        <dbReference type="ARBA" id="ARBA00022553"/>
    </source>
</evidence>
<keyword evidence="8" id="KW-0156">Chromatin regulator</keyword>
<gene>
    <name evidence="16" type="ORF">GBAR_LOCUS13700</name>
</gene>
<dbReference type="GO" id="GO:0004386">
    <property type="term" value="F:helicase activity"/>
    <property type="evidence" value="ECO:0007669"/>
    <property type="project" value="UniProtKB-KW"/>
</dbReference>
<evidence type="ECO:0000313" key="16">
    <source>
        <dbReference type="EMBL" id="CAI8023446.1"/>
    </source>
</evidence>
<evidence type="ECO:0000256" key="8">
    <source>
        <dbReference type="ARBA" id="ARBA00022853"/>
    </source>
</evidence>
<dbReference type="EMBL" id="CASHTH010002007">
    <property type="protein sequence ID" value="CAI8023446.1"/>
    <property type="molecule type" value="Genomic_DNA"/>
</dbReference>
<evidence type="ECO:0000313" key="17">
    <source>
        <dbReference type="Proteomes" id="UP001174909"/>
    </source>
</evidence>
<dbReference type="GO" id="GO:0010557">
    <property type="term" value="P:positive regulation of macromolecule biosynthetic process"/>
    <property type="evidence" value="ECO:0007669"/>
    <property type="project" value="UniProtKB-ARBA"/>
</dbReference>
<feature type="domain" description="Helicase C-terminal" evidence="15">
    <location>
        <begin position="564"/>
        <end position="714"/>
    </location>
</feature>
<feature type="region of interest" description="Disordered" evidence="13">
    <location>
        <begin position="919"/>
        <end position="966"/>
    </location>
</feature>
<dbReference type="AlphaFoldDB" id="A0AA35S7A8"/>
<dbReference type="Pfam" id="PF00271">
    <property type="entry name" value="Helicase_C"/>
    <property type="match status" value="1"/>
</dbReference>
<dbReference type="InterPro" id="IPR049730">
    <property type="entry name" value="SNF2/RAD54-like_C"/>
</dbReference>
<feature type="compositionally biased region" description="Low complexity" evidence="13">
    <location>
        <begin position="955"/>
        <end position="966"/>
    </location>
</feature>
<dbReference type="SMART" id="SM00490">
    <property type="entry name" value="HELICc"/>
    <property type="match status" value="1"/>
</dbReference>
<dbReference type="Gene3D" id="1.20.120.850">
    <property type="entry name" value="SWI2/SNF2 ATPases, N-terminal domain"/>
    <property type="match status" value="1"/>
</dbReference>
<dbReference type="PROSITE" id="PS51192">
    <property type="entry name" value="HELICASE_ATP_BIND_1"/>
    <property type="match status" value="1"/>
</dbReference>
<evidence type="ECO:0000256" key="10">
    <source>
        <dbReference type="ARBA" id="ARBA00023125"/>
    </source>
</evidence>
<dbReference type="GO" id="GO:0003677">
    <property type="term" value="F:DNA binding"/>
    <property type="evidence" value="ECO:0007669"/>
    <property type="project" value="UniProtKB-KW"/>
</dbReference>
<feature type="domain" description="Helicase ATP-binding" evidence="14">
    <location>
        <begin position="1"/>
        <end position="164"/>
    </location>
</feature>
<dbReference type="InterPro" id="IPR014001">
    <property type="entry name" value="Helicase_ATP-bd"/>
</dbReference>
<evidence type="ECO:0000256" key="9">
    <source>
        <dbReference type="ARBA" id="ARBA00023015"/>
    </source>
</evidence>
<dbReference type="GO" id="GO:0042393">
    <property type="term" value="F:histone binding"/>
    <property type="evidence" value="ECO:0007669"/>
    <property type="project" value="TreeGrafter"/>
</dbReference>
<dbReference type="GO" id="GO:0006338">
    <property type="term" value="P:chromatin remodeling"/>
    <property type="evidence" value="ECO:0007669"/>
    <property type="project" value="TreeGrafter"/>
</dbReference>
<dbReference type="Gene3D" id="3.40.50.300">
    <property type="entry name" value="P-loop containing nucleotide triphosphate hydrolases"/>
    <property type="match status" value="1"/>
</dbReference>
<dbReference type="InterPro" id="IPR038718">
    <property type="entry name" value="SNF2-like_sf"/>
</dbReference>
<keyword evidence="12" id="KW-0539">Nucleus</keyword>
<dbReference type="SUPFAM" id="SSF52540">
    <property type="entry name" value="P-loop containing nucleoside triphosphate hydrolases"/>
    <property type="match status" value="2"/>
</dbReference>
<feature type="compositionally biased region" description="Basic and acidic residues" evidence="13">
    <location>
        <begin position="1003"/>
        <end position="1021"/>
    </location>
</feature>
<keyword evidence="11" id="KW-0804">Transcription</keyword>
<dbReference type="Proteomes" id="UP001174909">
    <property type="component" value="Unassembled WGS sequence"/>
</dbReference>
<dbReference type="GO" id="GO:0010468">
    <property type="term" value="P:regulation of gene expression"/>
    <property type="evidence" value="ECO:0007669"/>
    <property type="project" value="UniProtKB-ARBA"/>
</dbReference>
<feature type="compositionally biased region" description="Basic and acidic residues" evidence="13">
    <location>
        <begin position="1033"/>
        <end position="1052"/>
    </location>
</feature>
<feature type="compositionally biased region" description="Low complexity" evidence="13">
    <location>
        <begin position="1135"/>
        <end position="1156"/>
    </location>
</feature>
<dbReference type="Gene3D" id="3.40.50.10810">
    <property type="entry name" value="Tandem AAA-ATPase domain"/>
    <property type="match status" value="1"/>
</dbReference>
<feature type="compositionally biased region" description="Polar residues" evidence="13">
    <location>
        <begin position="790"/>
        <end position="799"/>
    </location>
</feature>
<evidence type="ECO:0000256" key="5">
    <source>
        <dbReference type="ARBA" id="ARBA00022801"/>
    </source>
</evidence>
<keyword evidence="17" id="KW-1185">Reference proteome</keyword>
<dbReference type="PANTHER" id="PTHR45685">
    <property type="entry name" value="HELICASE SRCAP-RELATED"/>
    <property type="match status" value="1"/>
</dbReference>
<dbReference type="InterPro" id="IPR050520">
    <property type="entry name" value="INO80/SWR1_helicase"/>
</dbReference>
<accession>A0AA35S7A8</accession>
<dbReference type="CDD" id="cd18793">
    <property type="entry name" value="SF2_C_SNF"/>
    <property type="match status" value="1"/>
</dbReference>
<dbReference type="CDD" id="cd18003">
    <property type="entry name" value="DEXQc_SRCAP"/>
    <property type="match status" value="1"/>
</dbReference>
<evidence type="ECO:0000256" key="13">
    <source>
        <dbReference type="SAM" id="MobiDB-lite"/>
    </source>
</evidence>
<dbReference type="Pfam" id="PF00176">
    <property type="entry name" value="SNF2-rel_dom"/>
    <property type="match status" value="1"/>
</dbReference>
<comment type="subcellular location">
    <subcellularLocation>
        <location evidence="1">Nucleus</location>
    </subcellularLocation>
</comment>
<keyword evidence="7" id="KW-0067">ATP-binding</keyword>
<protein>
    <submittedName>
        <fullName evidence="16">Protein PHOTOPERIOD-INDEPENDENT EARLY FLOWERING 1</fullName>
    </submittedName>
</protein>
<feature type="region of interest" description="Disordered" evidence="13">
    <location>
        <begin position="1033"/>
        <end position="1172"/>
    </location>
</feature>
<dbReference type="GO" id="GO:0005524">
    <property type="term" value="F:ATP binding"/>
    <property type="evidence" value="ECO:0007669"/>
    <property type="project" value="UniProtKB-KW"/>
</dbReference>
<dbReference type="InterPro" id="IPR027417">
    <property type="entry name" value="P-loop_NTPase"/>
</dbReference>
<evidence type="ECO:0000256" key="11">
    <source>
        <dbReference type="ARBA" id="ARBA00023163"/>
    </source>
</evidence>
<keyword evidence="3" id="KW-0597">Phosphoprotein</keyword>
<evidence type="ECO:0000256" key="2">
    <source>
        <dbReference type="ARBA" id="ARBA00009220"/>
    </source>
</evidence>
<organism evidence="16 17">
    <name type="scientific">Geodia barretti</name>
    <name type="common">Barrett's horny sponge</name>
    <dbReference type="NCBI Taxonomy" id="519541"/>
    <lineage>
        <taxon>Eukaryota</taxon>
        <taxon>Metazoa</taxon>
        <taxon>Porifera</taxon>
        <taxon>Demospongiae</taxon>
        <taxon>Heteroscleromorpha</taxon>
        <taxon>Tetractinellida</taxon>
        <taxon>Astrophorina</taxon>
        <taxon>Geodiidae</taxon>
        <taxon>Geodia</taxon>
    </lineage>
</organism>
<keyword evidence="9" id="KW-0805">Transcription regulation</keyword>
<comment type="similarity">
    <text evidence="2">Belongs to the SNF2/RAD54 helicase family. SWR1 subfamily.</text>
</comment>
<dbReference type="PANTHER" id="PTHR45685:SF1">
    <property type="entry name" value="HELICASE SRCAP"/>
    <property type="match status" value="1"/>
</dbReference>
<evidence type="ECO:0000256" key="12">
    <source>
        <dbReference type="ARBA" id="ARBA00023242"/>
    </source>
</evidence>
<comment type="caution">
    <text evidence="16">The sequence shown here is derived from an EMBL/GenBank/DDBJ whole genome shotgun (WGS) entry which is preliminary data.</text>
</comment>
<dbReference type="PROSITE" id="PS51194">
    <property type="entry name" value="HELICASE_CTER"/>
    <property type="match status" value="1"/>
</dbReference>
<evidence type="ECO:0000256" key="7">
    <source>
        <dbReference type="ARBA" id="ARBA00022840"/>
    </source>
</evidence>
<feature type="region of interest" description="Disordered" evidence="13">
    <location>
        <begin position="993"/>
        <end position="1021"/>
    </location>
</feature>
<dbReference type="FunFam" id="3.40.50.10810:FF:000005">
    <property type="entry name" value="Photoperiod-independent early flowering 1"/>
    <property type="match status" value="1"/>
</dbReference>
<dbReference type="GO" id="GO:0016887">
    <property type="term" value="F:ATP hydrolysis activity"/>
    <property type="evidence" value="ECO:0007669"/>
    <property type="project" value="TreeGrafter"/>
</dbReference>
<feature type="region of interest" description="Disordered" evidence="13">
    <location>
        <begin position="785"/>
        <end position="820"/>
    </location>
</feature>
<dbReference type="FunFam" id="1.20.120.850:FF:000012">
    <property type="entry name" value="protein PHOTOPERIOD-INDEPENDENT EARLY FLOWERING 1 isoform X3"/>
    <property type="match status" value="1"/>
</dbReference>
<feature type="compositionally biased region" description="Polar residues" evidence="13">
    <location>
        <begin position="809"/>
        <end position="820"/>
    </location>
</feature>
<dbReference type="GO" id="GO:0140096">
    <property type="term" value="F:catalytic activity, acting on a protein"/>
    <property type="evidence" value="ECO:0007669"/>
    <property type="project" value="UniProtKB-ARBA"/>
</dbReference>
<proteinExistence type="inferred from homology"/>
<keyword evidence="6" id="KW-0347">Helicase</keyword>
<keyword evidence="10" id="KW-0238">DNA-binding</keyword>